<sequence length="456" mass="49673">MSDPFSAFTVGSSFPGWDGGYSFFKSVEEEALEDHFTFVPTWDILYEEDAPDTYIDTYTIECDYYAAVASVVGALTSDRSCPYSIQVQQTSAGSTAARVIASHLEHDHALDLPEDVVETCMSPYALWRKWTEKDARPSILHGASSAIWYARRTFNGLKGFHVEMRKRAIEDQDRVVADVKRFFPGEQARELLDESHAGKWLFTDDERKLVQGPLAVGPAPSHRKKIAPPSVLERTPGAPSPSPSREVKTSATTTATTTTTTSMSISKRLDVADQQNRRLPLAQVAPEPFTPAAARKAPAPAPPSTASSSTSALQLAPLQEAPVALKKPVEMIDLVDSDDEDVKPVVQPEPESATAAVSSLGAGASLHTLLSSLSSTFDFAKHLEHFLHPDVDVDSAAQLLEIARSPKLLDTLLDGLAAQKKVDGSTDEVLRGVPLVWRTALRQALEEKVRGDKERP</sequence>
<dbReference type="GeneID" id="28974881"/>
<reference evidence="2 3" key="1">
    <citation type="journal article" date="2015" name="Front. Microbiol.">
        <title>Genome sequence of the plant growth promoting endophytic yeast Rhodotorula graminis WP1.</title>
        <authorList>
            <person name="Firrincieli A."/>
            <person name="Otillar R."/>
            <person name="Salamov A."/>
            <person name="Schmutz J."/>
            <person name="Khan Z."/>
            <person name="Redman R.S."/>
            <person name="Fleck N.D."/>
            <person name="Lindquist E."/>
            <person name="Grigoriev I.V."/>
            <person name="Doty S.L."/>
        </authorList>
    </citation>
    <scope>NUCLEOTIDE SEQUENCE [LARGE SCALE GENOMIC DNA]</scope>
    <source>
        <strain evidence="2 3">WP1</strain>
    </source>
</reference>
<proteinExistence type="predicted"/>
<dbReference type="OrthoDB" id="2526268at2759"/>
<dbReference type="AlphaFoldDB" id="A0A194S6J0"/>
<gene>
    <name evidence="2" type="ORF">RHOBADRAFT_44546</name>
</gene>
<feature type="region of interest" description="Disordered" evidence="1">
    <location>
        <begin position="213"/>
        <end position="268"/>
    </location>
</feature>
<accession>A0A194S6J0</accession>
<evidence type="ECO:0000313" key="3">
    <source>
        <dbReference type="Proteomes" id="UP000053890"/>
    </source>
</evidence>
<feature type="compositionally biased region" description="Low complexity" evidence="1">
    <location>
        <begin position="249"/>
        <end position="262"/>
    </location>
</feature>
<dbReference type="EMBL" id="KQ474079">
    <property type="protein sequence ID" value="KPV75031.1"/>
    <property type="molecule type" value="Genomic_DNA"/>
</dbReference>
<dbReference type="Proteomes" id="UP000053890">
    <property type="component" value="Unassembled WGS sequence"/>
</dbReference>
<keyword evidence="3" id="KW-1185">Reference proteome</keyword>
<evidence type="ECO:0000256" key="1">
    <source>
        <dbReference type="SAM" id="MobiDB-lite"/>
    </source>
</evidence>
<protein>
    <submittedName>
        <fullName evidence="2">Uncharacterized protein</fullName>
    </submittedName>
</protein>
<organism evidence="2 3">
    <name type="scientific">Rhodotorula graminis (strain WP1)</name>
    <dbReference type="NCBI Taxonomy" id="578459"/>
    <lineage>
        <taxon>Eukaryota</taxon>
        <taxon>Fungi</taxon>
        <taxon>Dikarya</taxon>
        <taxon>Basidiomycota</taxon>
        <taxon>Pucciniomycotina</taxon>
        <taxon>Microbotryomycetes</taxon>
        <taxon>Sporidiobolales</taxon>
        <taxon>Sporidiobolaceae</taxon>
        <taxon>Rhodotorula</taxon>
    </lineage>
</organism>
<dbReference type="RefSeq" id="XP_018271080.1">
    <property type="nucleotide sequence ID" value="XM_018414433.1"/>
</dbReference>
<evidence type="ECO:0000313" key="2">
    <source>
        <dbReference type="EMBL" id="KPV75031.1"/>
    </source>
</evidence>
<dbReference type="OMA" id="ESHAGKW"/>
<name>A0A194S6J0_RHOGW</name>